<keyword evidence="2" id="KW-1185">Reference proteome</keyword>
<organism evidence="1 2">
    <name type="scientific">Bartonella apis</name>
    <dbReference type="NCBI Taxonomy" id="1686310"/>
    <lineage>
        <taxon>Bacteria</taxon>
        <taxon>Pseudomonadati</taxon>
        <taxon>Pseudomonadota</taxon>
        <taxon>Alphaproteobacteria</taxon>
        <taxon>Hyphomicrobiales</taxon>
        <taxon>Bartonellaceae</taxon>
        <taxon>Bartonella</taxon>
    </lineage>
</organism>
<proteinExistence type="predicted"/>
<protein>
    <submittedName>
        <fullName evidence="1">Uncharacterized protein</fullName>
    </submittedName>
</protein>
<reference evidence="1 2" key="1">
    <citation type="submission" date="2016-12" db="EMBL/GenBank/DDBJ databases">
        <title>Comparative genomics of Bartonella apis.</title>
        <authorList>
            <person name="Engel P."/>
        </authorList>
    </citation>
    <scope>NUCLEOTIDE SEQUENCE [LARGE SCALE GENOMIC DNA]</scope>
    <source>
        <strain evidence="1 2">PEB0149</strain>
    </source>
</reference>
<name>A0A1R0F8B1_9HYPH</name>
<dbReference type="OrthoDB" id="9809513at2"/>
<evidence type="ECO:0000313" key="2">
    <source>
        <dbReference type="Proteomes" id="UP000187344"/>
    </source>
</evidence>
<dbReference type="Proteomes" id="UP000187344">
    <property type="component" value="Unassembled WGS sequence"/>
</dbReference>
<dbReference type="AlphaFoldDB" id="A0A1R0F8B1"/>
<dbReference type="EMBL" id="LXYT01000002">
    <property type="protein sequence ID" value="OLY43152.1"/>
    <property type="molecule type" value="Genomic_DNA"/>
</dbReference>
<dbReference type="RefSeq" id="WP_075870065.1">
    <property type="nucleotide sequence ID" value="NZ_CALYQA010000001.1"/>
</dbReference>
<sequence>MSQSNTDLSAIIAEEQKHVAHEFQSEAWVGGISNGIEPEILAEAAFDTALKYLLKARNEKQVLDFLSHMRDKVVMGELSDHKTIQ</sequence>
<dbReference type="GeneID" id="92991581"/>
<comment type="caution">
    <text evidence="1">The sequence shown here is derived from an EMBL/GenBank/DDBJ whole genome shotgun (WGS) entry which is preliminary data.</text>
</comment>
<gene>
    <name evidence="1" type="ORF">PEB0149_005740</name>
</gene>
<evidence type="ECO:0000313" key="1">
    <source>
        <dbReference type="EMBL" id="OLY43152.1"/>
    </source>
</evidence>
<accession>A0A1R0F8B1</accession>